<keyword evidence="3" id="KW-1185">Reference proteome</keyword>
<dbReference type="RefSeq" id="WP_220484820.1">
    <property type="nucleotide sequence ID" value="NZ_JACIUY010000044.1"/>
</dbReference>
<accession>A0ABR6E5F8</accession>
<dbReference type="InterPro" id="IPR011054">
    <property type="entry name" value="Rudment_hybrid_motif"/>
</dbReference>
<sequence>MKHGQNGTKVITTSAGEPTHLPVVNMLMSMEANSQKSIIIFMSTGKVKVRYKRKMGHIIILTNDIKKVLTEIEINDLHIWDK</sequence>
<gene>
    <name evidence="2" type="ORF">H5R64_01160</name>
</gene>
<dbReference type="Proteomes" id="UP000544052">
    <property type="component" value="Unassembled WGS sequence"/>
</dbReference>
<protein>
    <recommendedName>
        <fullName evidence="1">Phosphoribosylaminoimidazole carboxylase C-terminal domain-containing protein</fullName>
    </recommendedName>
</protein>
<comment type="caution">
    <text evidence="2">The sequence shown here is derived from an EMBL/GenBank/DDBJ whole genome shotgun (WGS) entry which is preliminary data.</text>
</comment>
<dbReference type="Pfam" id="PF17769">
    <property type="entry name" value="PurK_C"/>
    <property type="match status" value="1"/>
</dbReference>
<dbReference type="SUPFAM" id="SSF51246">
    <property type="entry name" value="Rudiment single hybrid motif"/>
    <property type="match status" value="1"/>
</dbReference>
<proteinExistence type="predicted"/>
<feature type="domain" description="Phosphoribosylaminoimidazole carboxylase C-terminal" evidence="1">
    <location>
        <begin position="45"/>
        <end position="69"/>
    </location>
</feature>
<name>A0ABR6E5F8_9LACO</name>
<organism evidence="2 3">
    <name type="scientific">Limosilactobacillus fastidiosus</name>
    <dbReference type="NCBI Taxonomy" id="2759855"/>
    <lineage>
        <taxon>Bacteria</taxon>
        <taxon>Bacillati</taxon>
        <taxon>Bacillota</taxon>
        <taxon>Bacilli</taxon>
        <taxon>Lactobacillales</taxon>
        <taxon>Lactobacillaceae</taxon>
        <taxon>Limosilactobacillus</taxon>
    </lineage>
</organism>
<dbReference type="InterPro" id="IPR040686">
    <property type="entry name" value="PurK_C"/>
</dbReference>
<dbReference type="EMBL" id="JACIUZ010000019">
    <property type="protein sequence ID" value="MBB1062420.1"/>
    <property type="molecule type" value="Genomic_DNA"/>
</dbReference>
<evidence type="ECO:0000259" key="1">
    <source>
        <dbReference type="Pfam" id="PF17769"/>
    </source>
</evidence>
<evidence type="ECO:0000313" key="3">
    <source>
        <dbReference type="Proteomes" id="UP000544052"/>
    </source>
</evidence>
<evidence type="ECO:0000313" key="2">
    <source>
        <dbReference type="EMBL" id="MBB1062420.1"/>
    </source>
</evidence>
<reference evidence="2 3" key="1">
    <citation type="submission" date="2020-07" db="EMBL/GenBank/DDBJ databases">
        <title>Description of Limosilactobacillus balticus sp. nov., Limosilactobacillus agrestis sp. nov., Limosilactobacillus albertensis sp. nov., Limosilactobacillus rudii sp. nov., Limosilactobacillus fastidiosus sp. nov., five novel Limosilactobacillus species isolated from the vertebrate gastrointestinal tract, and proposal of 6 subspecies of Limosilactobacillus reuteri adapted to the gastrointestinal tract of specific vertebrate hosts.</title>
        <authorList>
            <person name="Li F."/>
            <person name="Cheng C."/>
            <person name="Zheng J."/>
            <person name="Quevedo R.M."/>
            <person name="Li J."/>
            <person name="Roos S."/>
            <person name="Gaenzle M.G."/>
            <person name="Walter J."/>
        </authorList>
    </citation>
    <scope>NUCLEOTIDE SEQUENCE [LARGE SCALE GENOMIC DNA]</scope>
    <source>
        <strain evidence="2 3">WF-MO7-1</strain>
    </source>
</reference>